<name>A0A379E6V2_9PORP</name>
<protein>
    <submittedName>
        <fullName evidence="1">Uncharacterized protein</fullName>
    </submittedName>
</protein>
<dbReference type="Proteomes" id="UP000254156">
    <property type="component" value="Unassembled WGS sequence"/>
</dbReference>
<dbReference type="AlphaFoldDB" id="A0A379E6V2"/>
<gene>
    <name evidence="1" type="ORF">NCTC11632_00484</name>
</gene>
<organism evidence="1 2">
    <name type="scientific">Porphyromonas macacae</name>
    <dbReference type="NCBI Taxonomy" id="28115"/>
    <lineage>
        <taxon>Bacteria</taxon>
        <taxon>Pseudomonadati</taxon>
        <taxon>Bacteroidota</taxon>
        <taxon>Bacteroidia</taxon>
        <taxon>Bacteroidales</taxon>
        <taxon>Porphyromonadaceae</taxon>
        <taxon>Porphyromonas</taxon>
    </lineage>
</organism>
<reference evidence="1 2" key="1">
    <citation type="submission" date="2018-06" db="EMBL/GenBank/DDBJ databases">
        <authorList>
            <consortium name="Pathogen Informatics"/>
            <person name="Doyle S."/>
        </authorList>
    </citation>
    <scope>NUCLEOTIDE SEQUENCE [LARGE SCALE GENOMIC DNA]</scope>
    <source>
        <strain evidence="1 2">NCTC11632</strain>
    </source>
</reference>
<sequence>MNLKTNKPMIYFYSINIKQSIYALTKILVSKDINDRKI</sequence>
<dbReference type="EMBL" id="UGTF01000002">
    <property type="protein sequence ID" value="SUB88415.1"/>
    <property type="molecule type" value="Genomic_DNA"/>
</dbReference>
<accession>A0A379E6V2</accession>
<evidence type="ECO:0000313" key="1">
    <source>
        <dbReference type="EMBL" id="SUB88415.1"/>
    </source>
</evidence>
<evidence type="ECO:0000313" key="2">
    <source>
        <dbReference type="Proteomes" id="UP000254156"/>
    </source>
</evidence>
<proteinExistence type="predicted"/>